<accession>G7J7D4</accession>
<sequence length="66" mass="7207">MHFATLKMMDCDGSKGRRSTFATVLEMSGMSGSQQHLATVHETVASTATIPIATVHNSRKVHFLFV</sequence>
<reference evidence="2" key="3">
    <citation type="submission" date="2015-04" db="UniProtKB">
        <authorList>
            <consortium name="EnsemblPlants"/>
        </authorList>
    </citation>
    <scope>IDENTIFICATION</scope>
    <source>
        <strain evidence="2">cv. Jemalong A17</strain>
    </source>
</reference>
<proteinExistence type="predicted"/>
<evidence type="ECO:0000313" key="3">
    <source>
        <dbReference type="Proteomes" id="UP000002051"/>
    </source>
</evidence>
<reference evidence="1 3" key="2">
    <citation type="journal article" date="2014" name="BMC Genomics">
        <title>An improved genome release (version Mt4.0) for the model legume Medicago truncatula.</title>
        <authorList>
            <person name="Tang H."/>
            <person name="Krishnakumar V."/>
            <person name="Bidwell S."/>
            <person name="Rosen B."/>
            <person name="Chan A."/>
            <person name="Zhou S."/>
            <person name="Gentzbittel L."/>
            <person name="Childs K.L."/>
            <person name="Yandell M."/>
            <person name="Gundlach H."/>
            <person name="Mayer K.F."/>
            <person name="Schwartz D.C."/>
            <person name="Town C.D."/>
        </authorList>
    </citation>
    <scope>GENOME REANNOTATION</scope>
    <source>
        <strain evidence="2 3">cv. Jemalong A17</strain>
    </source>
</reference>
<keyword evidence="3" id="KW-1185">Reference proteome</keyword>
<reference evidence="1 3" key="1">
    <citation type="journal article" date="2011" name="Nature">
        <title>The Medicago genome provides insight into the evolution of rhizobial symbioses.</title>
        <authorList>
            <person name="Young N.D."/>
            <person name="Debelle F."/>
            <person name="Oldroyd G.E."/>
            <person name="Geurts R."/>
            <person name="Cannon S.B."/>
            <person name="Udvardi M.K."/>
            <person name="Benedito V.A."/>
            <person name="Mayer K.F."/>
            <person name="Gouzy J."/>
            <person name="Schoof H."/>
            <person name="Van de Peer Y."/>
            <person name="Proost S."/>
            <person name="Cook D.R."/>
            <person name="Meyers B.C."/>
            <person name="Spannagl M."/>
            <person name="Cheung F."/>
            <person name="De Mita S."/>
            <person name="Krishnakumar V."/>
            <person name="Gundlach H."/>
            <person name="Zhou S."/>
            <person name="Mudge J."/>
            <person name="Bharti A.K."/>
            <person name="Murray J.D."/>
            <person name="Naoumkina M.A."/>
            <person name="Rosen B."/>
            <person name="Silverstein K.A."/>
            <person name="Tang H."/>
            <person name="Rombauts S."/>
            <person name="Zhao P.X."/>
            <person name="Zhou P."/>
            <person name="Barbe V."/>
            <person name="Bardou P."/>
            <person name="Bechner M."/>
            <person name="Bellec A."/>
            <person name="Berger A."/>
            <person name="Berges H."/>
            <person name="Bidwell S."/>
            <person name="Bisseling T."/>
            <person name="Choisne N."/>
            <person name="Couloux A."/>
            <person name="Denny R."/>
            <person name="Deshpande S."/>
            <person name="Dai X."/>
            <person name="Doyle J.J."/>
            <person name="Dudez A.M."/>
            <person name="Farmer A.D."/>
            <person name="Fouteau S."/>
            <person name="Franken C."/>
            <person name="Gibelin C."/>
            <person name="Gish J."/>
            <person name="Goldstein S."/>
            <person name="Gonzalez A.J."/>
            <person name="Green P.J."/>
            <person name="Hallab A."/>
            <person name="Hartog M."/>
            <person name="Hua A."/>
            <person name="Humphray S.J."/>
            <person name="Jeong D.H."/>
            <person name="Jing Y."/>
            <person name="Jocker A."/>
            <person name="Kenton S.M."/>
            <person name="Kim D.J."/>
            <person name="Klee K."/>
            <person name="Lai H."/>
            <person name="Lang C."/>
            <person name="Lin S."/>
            <person name="Macmil S.L."/>
            <person name="Magdelenat G."/>
            <person name="Matthews L."/>
            <person name="McCorrison J."/>
            <person name="Monaghan E.L."/>
            <person name="Mun J.H."/>
            <person name="Najar F.Z."/>
            <person name="Nicholson C."/>
            <person name="Noirot C."/>
            <person name="O'Bleness M."/>
            <person name="Paule C.R."/>
            <person name="Poulain J."/>
            <person name="Prion F."/>
            <person name="Qin B."/>
            <person name="Qu C."/>
            <person name="Retzel E.F."/>
            <person name="Riddle C."/>
            <person name="Sallet E."/>
            <person name="Samain S."/>
            <person name="Samson N."/>
            <person name="Sanders I."/>
            <person name="Saurat O."/>
            <person name="Scarpelli C."/>
            <person name="Schiex T."/>
            <person name="Segurens B."/>
            <person name="Severin A.J."/>
            <person name="Sherrier D.J."/>
            <person name="Shi R."/>
            <person name="Sims S."/>
            <person name="Singer S.R."/>
            <person name="Sinharoy S."/>
            <person name="Sterck L."/>
            <person name="Viollet A."/>
            <person name="Wang B.B."/>
            <person name="Wang K."/>
            <person name="Wang M."/>
            <person name="Wang X."/>
            <person name="Warfsmann J."/>
            <person name="Weissenbach J."/>
            <person name="White D.D."/>
            <person name="White J.D."/>
            <person name="Wiley G.B."/>
            <person name="Wincker P."/>
            <person name="Xing Y."/>
            <person name="Yang L."/>
            <person name="Yao Z."/>
            <person name="Ying F."/>
            <person name="Zhai J."/>
            <person name="Zhou L."/>
            <person name="Zuber A."/>
            <person name="Denarie J."/>
            <person name="Dixon R.A."/>
            <person name="May G.D."/>
            <person name="Schwartz D.C."/>
            <person name="Rogers J."/>
            <person name="Quetier F."/>
            <person name="Town C.D."/>
            <person name="Roe B.A."/>
        </authorList>
    </citation>
    <scope>NUCLEOTIDE SEQUENCE [LARGE SCALE GENOMIC DNA]</scope>
    <source>
        <strain evidence="1">A17</strain>
        <strain evidence="2 3">cv. Jemalong A17</strain>
    </source>
</reference>
<name>G7J7D4_MEDTR</name>
<evidence type="ECO:0000313" key="1">
    <source>
        <dbReference type="EMBL" id="AES71694.1"/>
    </source>
</evidence>
<organism evidence="1 3">
    <name type="scientific">Medicago truncatula</name>
    <name type="common">Barrel medic</name>
    <name type="synonym">Medicago tribuloides</name>
    <dbReference type="NCBI Taxonomy" id="3880"/>
    <lineage>
        <taxon>Eukaryota</taxon>
        <taxon>Viridiplantae</taxon>
        <taxon>Streptophyta</taxon>
        <taxon>Embryophyta</taxon>
        <taxon>Tracheophyta</taxon>
        <taxon>Spermatophyta</taxon>
        <taxon>Magnoliopsida</taxon>
        <taxon>eudicotyledons</taxon>
        <taxon>Gunneridae</taxon>
        <taxon>Pentapetalae</taxon>
        <taxon>rosids</taxon>
        <taxon>fabids</taxon>
        <taxon>Fabales</taxon>
        <taxon>Fabaceae</taxon>
        <taxon>Papilionoideae</taxon>
        <taxon>50 kb inversion clade</taxon>
        <taxon>NPAAA clade</taxon>
        <taxon>Hologalegina</taxon>
        <taxon>IRL clade</taxon>
        <taxon>Trifolieae</taxon>
        <taxon>Medicago</taxon>
    </lineage>
</organism>
<gene>
    <name evidence="1" type="ordered locus">MTR_3g080760</name>
</gene>
<dbReference type="Proteomes" id="UP000002051">
    <property type="component" value="Chromosome 3"/>
</dbReference>
<evidence type="ECO:0000313" key="2">
    <source>
        <dbReference type="EnsemblPlants" id="AES71694"/>
    </source>
</evidence>
<dbReference type="EMBL" id="CM001219">
    <property type="protein sequence ID" value="AES71694.1"/>
    <property type="molecule type" value="Genomic_DNA"/>
</dbReference>
<dbReference type="HOGENOM" id="CLU_2834962_0_0_1"/>
<protein>
    <submittedName>
        <fullName evidence="1 2">Uncharacterized protein</fullName>
    </submittedName>
</protein>
<dbReference type="EnsemblPlants" id="AES71694">
    <property type="protein sequence ID" value="AES71694"/>
    <property type="gene ID" value="MTR_3g080760"/>
</dbReference>
<dbReference type="PaxDb" id="3880-AES71694"/>
<dbReference type="AlphaFoldDB" id="G7J7D4"/>